<gene>
    <name evidence="3" type="ORF">J3R73_004571</name>
</gene>
<reference evidence="3 4" key="1">
    <citation type="submission" date="2023-07" db="EMBL/GenBank/DDBJ databases">
        <title>Genomic Encyclopedia of Type Strains, Phase IV (KMG-IV): sequencing the most valuable type-strain genomes for metagenomic binning, comparative biology and taxonomic classification.</title>
        <authorList>
            <person name="Goeker M."/>
        </authorList>
    </citation>
    <scope>NUCLEOTIDE SEQUENCE [LARGE SCALE GENOMIC DNA]</scope>
    <source>
        <strain evidence="3 4">DSM 5896</strain>
    </source>
</reference>
<dbReference type="Gene3D" id="3.90.550.10">
    <property type="entry name" value="Spore Coat Polysaccharide Biosynthesis Protein SpsA, Chain A"/>
    <property type="match status" value="1"/>
</dbReference>
<accession>A0ABU0FJI8</accession>
<evidence type="ECO:0000313" key="3">
    <source>
        <dbReference type="EMBL" id="MDQ0394779.1"/>
    </source>
</evidence>
<feature type="domain" description="Glycosyltransferase 2-like" evidence="2">
    <location>
        <begin position="4"/>
        <end position="94"/>
    </location>
</feature>
<keyword evidence="4" id="KW-1185">Reference proteome</keyword>
<proteinExistence type="inferred from homology"/>
<dbReference type="CDD" id="cd02511">
    <property type="entry name" value="Beta4Glucosyltransferase"/>
    <property type="match status" value="1"/>
</dbReference>
<protein>
    <submittedName>
        <fullName evidence="3">Glycosyltransferase involved in cell wall biosynthesis</fullName>
    </submittedName>
</protein>
<comment type="similarity">
    <text evidence="1">Belongs to the glycosyltransferase 2 family. WaaE/KdtX subfamily.</text>
</comment>
<evidence type="ECO:0000313" key="4">
    <source>
        <dbReference type="Proteomes" id="UP001237448"/>
    </source>
</evidence>
<dbReference type="Pfam" id="PF00535">
    <property type="entry name" value="Glycos_transf_2"/>
    <property type="match status" value="1"/>
</dbReference>
<dbReference type="PANTHER" id="PTHR43630:SF2">
    <property type="entry name" value="GLYCOSYLTRANSFERASE"/>
    <property type="match status" value="1"/>
</dbReference>
<dbReference type="InterPro" id="IPR029044">
    <property type="entry name" value="Nucleotide-diphossugar_trans"/>
</dbReference>
<dbReference type="PANTHER" id="PTHR43630">
    <property type="entry name" value="POLY-BETA-1,6-N-ACETYL-D-GLUCOSAMINE SYNTHASE"/>
    <property type="match status" value="1"/>
</dbReference>
<dbReference type="SUPFAM" id="SSF53448">
    <property type="entry name" value="Nucleotide-diphospho-sugar transferases"/>
    <property type="match status" value="1"/>
</dbReference>
<sequence>MKASVLILTHNEAANLPACLDALSWCDDIVVIDSGSTDETVAVARHHGARVLVRSFDDFAGQRNFGLEQGDFRHEWVVHLDADEVVTPAFVRHLEQLRAQPGIDGYRVPSKLMLFGGWLRYAGMYPTYQVRLGHRDRLRFRQVGHGQREDLPADRIGVFHEPYLHYSFSHGMKRWLEKHVRYAQDEADLILSRRAGAGGPRISMFADNATERRRAAKAMAGKLPLALRPGLRFFYVYFVRQGFRDGRSGFAYALMMSIYEGMIAVLAYEKLFQERRGASKISSVGAQAAPPGK</sequence>
<dbReference type="Proteomes" id="UP001237448">
    <property type="component" value="Unassembled WGS sequence"/>
</dbReference>
<evidence type="ECO:0000256" key="1">
    <source>
        <dbReference type="ARBA" id="ARBA00038494"/>
    </source>
</evidence>
<name>A0ABU0FJI8_9HYPH</name>
<dbReference type="EMBL" id="JAUSVK010000001">
    <property type="protein sequence ID" value="MDQ0394779.1"/>
    <property type="molecule type" value="Genomic_DNA"/>
</dbReference>
<organism evidence="3 4">
    <name type="scientific">Labrys monachus</name>
    <dbReference type="NCBI Taxonomy" id="217067"/>
    <lineage>
        <taxon>Bacteria</taxon>
        <taxon>Pseudomonadati</taxon>
        <taxon>Pseudomonadota</taxon>
        <taxon>Alphaproteobacteria</taxon>
        <taxon>Hyphomicrobiales</taxon>
        <taxon>Xanthobacteraceae</taxon>
        <taxon>Labrys</taxon>
    </lineage>
</organism>
<comment type="caution">
    <text evidence="3">The sequence shown here is derived from an EMBL/GenBank/DDBJ whole genome shotgun (WGS) entry which is preliminary data.</text>
</comment>
<dbReference type="InterPro" id="IPR001173">
    <property type="entry name" value="Glyco_trans_2-like"/>
</dbReference>
<dbReference type="RefSeq" id="WP_307432477.1">
    <property type="nucleotide sequence ID" value="NZ_JAUSVK010000001.1"/>
</dbReference>
<evidence type="ECO:0000259" key="2">
    <source>
        <dbReference type="Pfam" id="PF00535"/>
    </source>
</evidence>